<dbReference type="EMBL" id="GETE01000369">
    <property type="protein sequence ID" value="JAT79139.1"/>
    <property type="molecule type" value="Transcribed_RNA"/>
</dbReference>
<feature type="domain" description="BPTI/Kunitz inhibitor" evidence="5">
    <location>
        <begin position="42"/>
        <end position="97"/>
    </location>
</feature>
<feature type="signal peptide" evidence="4">
    <location>
        <begin position="1"/>
        <end position="25"/>
    </location>
</feature>
<organism evidence="6">
    <name type="scientific">Ornithodoros brasiliensis</name>
    <name type="common">Mouro tick</name>
    <dbReference type="NCBI Taxonomy" id="888526"/>
    <lineage>
        <taxon>Eukaryota</taxon>
        <taxon>Metazoa</taxon>
        <taxon>Ecdysozoa</taxon>
        <taxon>Arthropoda</taxon>
        <taxon>Chelicerata</taxon>
        <taxon>Arachnida</taxon>
        <taxon>Acari</taxon>
        <taxon>Parasitiformes</taxon>
        <taxon>Ixodida</taxon>
        <taxon>Ixodoidea</taxon>
        <taxon>Argasidae</taxon>
        <taxon>Ornithodorinae</taxon>
        <taxon>Ornithodoros</taxon>
    </lineage>
</organism>
<dbReference type="SMART" id="SM00131">
    <property type="entry name" value="KU"/>
    <property type="match status" value="2"/>
</dbReference>
<accession>A0A1D2AIW2</accession>
<name>A0A1D2AIW2_ORNBR</name>
<dbReference type="GO" id="GO:0005615">
    <property type="term" value="C:extracellular space"/>
    <property type="evidence" value="ECO:0007669"/>
    <property type="project" value="TreeGrafter"/>
</dbReference>
<evidence type="ECO:0000256" key="4">
    <source>
        <dbReference type="SAM" id="SignalP"/>
    </source>
</evidence>
<sequence length="163" mass="18377">RGLSMAAKFSLFAVLVLLAVCLSSAQNTQGGSASSKKKISKCFKKKADQVCTKGKTYELPRYYYVNDTKRCEQGAYVGCDEKPKQGFKTMKECVQHCNEGQDPGLCKLPKLGECEKNGREQYYYNIHKGKCEAFMFCNNKPRNDNNFDKEEHCKMECGGFKAS</sequence>
<feature type="non-terminal residue" evidence="6">
    <location>
        <position position="1"/>
    </location>
</feature>
<keyword evidence="4" id="KW-0732">Signal</keyword>
<dbReference type="SUPFAM" id="SSF57362">
    <property type="entry name" value="BPTI-like"/>
    <property type="match status" value="2"/>
</dbReference>
<keyword evidence="3" id="KW-1015">Disulfide bond</keyword>
<keyword evidence="1" id="KW-0646">Protease inhibitor</keyword>
<evidence type="ECO:0000256" key="3">
    <source>
        <dbReference type="ARBA" id="ARBA00023157"/>
    </source>
</evidence>
<dbReference type="AlphaFoldDB" id="A0A1D2AIW2"/>
<dbReference type="InterPro" id="IPR036880">
    <property type="entry name" value="Kunitz_BPTI_sf"/>
</dbReference>
<dbReference type="InterPro" id="IPR050098">
    <property type="entry name" value="TFPI/VKTCI-like"/>
</dbReference>
<feature type="domain" description="BPTI/Kunitz inhibitor" evidence="5">
    <location>
        <begin position="97"/>
        <end position="157"/>
    </location>
</feature>
<dbReference type="PROSITE" id="PS50279">
    <property type="entry name" value="BPTI_KUNITZ_2"/>
    <property type="match status" value="2"/>
</dbReference>
<dbReference type="Gene3D" id="4.10.410.10">
    <property type="entry name" value="Pancreatic trypsin inhibitor Kunitz domain"/>
    <property type="match status" value="2"/>
</dbReference>
<protein>
    <submittedName>
        <fullName evidence="6">Serine proteinase</fullName>
    </submittedName>
</protein>
<dbReference type="PANTHER" id="PTHR10083">
    <property type="entry name" value="KUNITZ-TYPE PROTEASE INHIBITOR-RELATED"/>
    <property type="match status" value="1"/>
</dbReference>
<keyword evidence="2" id="KW-0722">Serine protease inhibitor</keyword>
<dbReference type="GO" id="GO:0004867">
    <property type="term" value="F:serine-type endopeptidase inhibitor activity"/>
    <property type="evidence" value="ECO:0007669"/>
    <property type="project" value="UniProtKB-KW"/>
</dbReference>
<feature type="chain" id="PRO_5008901613" evidence="4">
    <location>
        <begin position="26"/>
        <end position="163"/>
    </location>
</feature>
<dbReference type="PANTHER" id="PTHR10083:SF374">
    <property type="entry name" value="BPTI_KUNITZ INHIBITOR DOMAIN-CONTAINING PROTEIN"/>
    <property type="match status" value="1"/>
</dbReference>
<dbReference type="Pfam" id="PF00014">
    <property type="entry name" value="Kunitz_BPTI"/>
    <property type="match status" value="2"/>
</dbReference>
<evidence type="ECO:0000256" key="2">
    <source>
        <dbReference type="ARBA" id="ARBA00022900"/>
    </source>
</evidence>
<proteinExistence type="predicted"/>
<reference evidence="6" key="1">
    <citation type="submission" date="2016-07" db="EMBL/GenBank/DDBJ databases">
        <title>Salivary Glands transcriptome analysis on engorged females of Ornithodoros brasiliensis (Acari:Argasidae).</title>
        <authorList>
            <person name="Simons S.M."/>
            <person name="Carvalho E."/>
            <person name="Junqueira-de-Azevedo I."/>
            <person name="Ho P.L."/>
            <person name="Giovanni D."/>
            <person name="Mendonca R."/>
            <person name="Onofrio V."/>
            <person name="Landulfo G."/>
            <person name="Ramirez D."/>
            <person name="Barros-Battesti D."/>
        </authorList>
    </citation>
    <scope>NUCLEOTIDE SEQUENCE</scope>
    <source>
        <strain evidence="6">Female</strain>
        <tissue evidence="6">Salivary gland</tissue>
    </source>
</reference>
<dbReference type="InterPro" id="IPR002223">
    <property type="entry name" value="Kunitz_BPTI"/>
</dbReference>
<evidence type="ECO:0000256" key="1">
    <source>
        <dbReference type="ARBA" id="ARBA00022690"/>
    </source>
</evidence>
<evidence type="ECO:0000259" key="5">
    <source>
        <dbReference type="PROSITE" id="PS50279"/>
    </source>
</evidence>
<dbReference type="CDD" id="cd00109">
    <property type="entry name" value="Kunitz-type"/>
    <property type="match status" value="1"/>
</dbReference>
<evidence type="ECO:0000313" key="6">
    <source>
        <dbReference type="EMBL" id="JAT79139.1"/>
    </source>
</evidence>